<keyword evidence="2" id="KW-1185">Reference proteome</keyword>
<accession>A0A2P6N2V1</accession>
<evidence type="ECO:0000313" key="2">
    <source>
        <dbReference type="Proteomes" id="UP000241769"/>
    </source>
</evidence>
<name>A0A2P6N2V1_9EUKA</name>
<dbReference type="EMBL" id="MDYQ01000232">
    <property type="protein sequence ID" value="PRP78280.1"/>
    <property type="molecule type" value="Genomic_DNA"/>
</dbReference>
<dbReference type="InParanoid" id="A0A2P6N2V1"/>
<reference evidence="1 2" key="1">
    <citation type="journal article" date="2018" name="Genome Biol. Evol.">
        <title>Multiple Roots of Fruiting Body Formation in Amoebozoa.</title>
        <authorList>
            <person name="Hillmann F."/>
            <person name="Forbes G."/>
            <person name="Novohradska S."/>
            <person name="Ferling I."/>
            <person name="Riege K."/>
            <person name="Groth M."/>
            <person name="Westermann M."/>
            <person name="Marz M."/>
            <person name="Spaller T."/>
            <person name="Winckler T."/>
            <person name="Schaap P."/>
            <person name="Glockner G."/>
        </authorList>
    </citation>
    <scope>NUCLEOTIDE SEQUENCE [LARGE SCALE GENOMIC DNA]</scope>
    <source>
        <strain evidence="1 2">Jena</strain>
    </source>
</reference>
<organism evidence="1 2">
    <name type="scientific">Planoprotostelium fungivorum</name>
    <dbReference type="NCBI Taxonomy" id="1890364"/>
    <lineage>
        <taxon>Eukaryota</taxon>
        <taxon>Amoebozoa</taxon>
        <taxon>Evosea</taxon>
        <taxon>Variosea</taxon>
        <taxon>Cavosteliida</taxon>
        <taxon>Cavosteliaceae</taxon>
        <taxon>Planoprotostelium</taxon>
    </lineage>
</organism>
<protein>
    <submittedName>
        <fullName evidence="1">Uncharacterized protein</fullName>
    </submittedName>
</protein>
<sequence>MDSPVVTQHSSSITTYELGVYSGIIGAVYHSTTAYDLARHPITNIFWQIESQPTMRRLKKGWSLLDHDE</sequence>
<proteinExistence type="predicted"/>
<gene>
    <name evidence="1" type="ORF">PROFUN_13911</name>
</gene>
<dbReference type="Proteomes" id="UP000241769">
    <property type="component" value="Unassembled WGS sequence"/>
</dbReference>
<dbReference type="AlphaFoldDB" id="A0A2P6N2V1"/>
<evidence type="ECO:0000313" key="1">
    <source>
        <dbReference type="EMBL" id="PRP78280.1"/>
    </source>
</evidence>
<comment type="caution">
    <text evidence="1">The sequence shown here is derived from an EMBL/GenBank/DDBJ whole genome shotgun (WGS) entry which is preliminary data.</text>
</comment>